<comment type="similarity">
    <text evidence="3">In the C-terminal section; belongs to the flavoprotein pyridine nucleotide cytochrome reductase family.</text>
</comment>
<protein>
    <recommendedName>
        <fullName evidence="4">nitric oxide dioxygenase</fullName>
        <ecNumber evidence="4">1.14.12.17</ecNumber>
    </recommendedName>
</protein>
<feature type="domain" description="FAD-binding FR-type" evidence="18">
    <location>
        <begin position="151"/>
        <end position="271"/>
    </location>
</feature>
<dbReference type="Pfam" id="PF00175">
    <property type="entry name" value="NAD_binding_1"/>
    <property type="match status" value="1"/>
</dbReference>
<reference evidence="20" key="1">
    <citation type="journal article" date="2020" name="Stud. Mycol.">
        <title>101 Dothideomycetes genomes: A test case for predicting lifestyles and emergence of pathogens.</title>
        <authorList>
            <person name="Haridas S."/>
            <person name="Albert R."/>
            <person name="Binder M."/>
            <person name="Bloem J."/>
            <person name="LaButti K."/>
            <person name="Salamov A."/>
            <person name="Andreopoulos B."/>
            <person name="Baker S."/>
            <person name="Barry K."/>
            <person name="Bills G."/>
            <person name="Bluhm B."/>
            <person name="Cannon C."/>
            <person name="Castanera R."/>
            <person name="Culley D."/>
            <person name="Daum C."/>
            <person name="Ezra D."/>
            <person name="Gonzalez J."/>
            <person name="Henrissat B."/>
            <person name="Kuo A."/>
            <person name="Liang C."/>
            <person name="Lipzen A."/>
            <person name="Lutzoni F."/>
            <person name="Magnuson J."/>
            <person name="Mondo S."/>
            <person name="Nolan M."/>
            <person name="Ohm R."/>
            <person name="Pangilinan J."/>
            <person name="Park H.-J."/>
            <person name="Ramirez L."/>
            <person name="Alfaro M."/>
            <person name="Sun H."/>
            <person name="Tritt A."/>
            <person name="Yoshinaga Y."/>
            <person name="Zwiers L.-H."/>
            <person name="Turgeon B."/>
            <person name="Goodwin S."/>
            <person name="Spatafora J."/>
            <person name="Crous P."/>
            <person name="Grigoriev I."/>
        </authorList>
    </citation>
    <scope>NUCLEOTIDE SEQUENCE [LARGE SCALE GENOMIC DNA]</scope>
    <source>
        <strain evidence="20">CBS 304.66</strain>
    </source>
</reference>
<dbReference type="InterPro" id="IPR039261">
    <property type="entry name" value="FNR_nucleotide-bd"/>
</dbReference>
<dbReference type="InterPro" id="IPR017927">
    <property type="entry name" value="FAD-bd_FR_type"/>
</dbReference>
<dbReference type="NCBIfam" id="NF009805">
    <property type="entry name" value="PRK13289.1"/>
    <property type="match status" value="1"/>
</dbReference>
<dbReference type="Gene3D" id="1.10.490.10">
    <property type="entry name" value="Globins"/>
    <property type="match status" value="1"/>
</dbReference>
<keyword evidence="9" id="KW-0274">FAD</keyword>
<evidence type="ECO:0000256" key="7">
    <source>
        <dbReference type="ARBA" id="ARBA00022630"/>
    </source>
</evidence>
<dbReference type="EMBL" id="ML986614">
    <property type="protein sequence ID" value="KAF2264678.1"/>
    <property type="molecule type" value="Genomic_DNA"/>
</dbReference>
<dbReference type="EC" id="1.14.12.17" evidence="4"/>
<proteinExistence type="inferred from homology"/>
<dbReference type="InterPro" id="IPR001433">
    <property type="entry name" value="OxRdtase_FAD/NAD-bd"/>
</dbReference>
<dbReference type="GO" id="GO:0008941">
    <property type="term" value="F:nitric oxide dioxygenase NAD(P)H activity"/>
    <property type="evidence" value="ECO:0007669"/>
    <property type="project" value="UniProtKB-EC"/>
</dbReference>
<dbReference type="InterPro" id="IPR009050">
    <property type="entry name" value="Globin-like_sf"/>
</dbReference>
<dbReference type="Gene3D" id="3.40.50.80">
    <property type="entry name" value="Nucleotide-binding domain of ferredoxin-NADP reductase (FNR) module"/>
    <property type="match status" value="1"/>
</dbReference>
<dbReference type="SUPFAM" id="SSF52343">
    <property type="entry name" value="Ferredoxin reductase-like, C-terminal NADP-linked domain"/>
    <property type="match status" value="1"/>
</dbReference>
<evidence type="ECO:0000256" key="1">
    <source>
        <dbReference type="ARBA" id="ARBA00001970"/>
    </source>
</evidence>
<dbReference type="OrthoDB" id="436496at2759"/>
<gene>
    <name evidence="19" type="ORF">CC78DRAFT_224506</name>
</gene>
<comment type="function">
    <text evidence="16">In the presence of oxygen and NADH, it has NADH oxidase activity, which leads to the generation of superoxide and H(2)O(2). Under anaerobic conditions, it also exhibits nitric oxide reductase and FAD reductase activities. However, all these reactions are much lower than NOD activity.</text>
</comment>
<organism evidence="19 20">
    <name type="scientific">Lojkania enalia</name>
    <dbReference type="NCBI Taxonomy" id="147567"/>
    <lineage>
        <taxon>Eukaryota</taxon>
        <taxon>Fungi</taxon>
        <taxon>Dikarya</taxon>
        <taxon>Ascomycota</taxon>
        <taxon>Pezizomycotina</taxon>
        <taxon>Dothideomycetes</taxon>
        <taxon>Pleosporomycetidae</taxon>
        <taxon>Pleosporales</taxon>
        <taxon>Pleosporales incertae sedis</taxon>
        <taxon>Lojkania</taxon>
    </lineage>
</organism>
<dbReference type="GO" id="GO:0071500">
    <property type="term" value="P:cellular response to nitrosative stress"/>
    <property type="evidence" value="ECO:0007669"/>
    <property type="project" value="TreeGrafter"/>
</dbReference>
<dbReference type="GO" id="GO:0046872">
    <property type="term" value="F:metal ion binding"/>
    <property type="evidence" value="ECO:0007669"/>
    <property type="project" value="UniProtKB-KW"/>
</dbReference>
<dbReference type="GO" id="GO:0019825">
    <property type="term" value="F:oxygen binding"/>
    <property type="evidence" value="ECO:0007669"/>
    <property type="project" value="InterPro"/>
</dbReference>
<keyword evidence="12" id="KW-0408">Iron</keyword>
<evidence type="ECO:0000256" key="13">
    <source>
        <dbReference type="ARBA" id="ARBA00023027"/>
    </source>
</evidence>
<evidence type="ECO:0000256" key="3">
    <source>
        <dbReference type="ARBA" id="ARBA00006401"/>
    </source>
</evidence>
<dbReference type="SUPFAM" id="SSF46458">
    <property type="entry name" value="Globin-like"/>
    <property type="match status" value="1"/>
</dbReference>
<dbReference type="PANTHER" id="PTHR43396">
    <property type="entry name" value="FLAVOHEMOPROTEIN"/>
    <property type="match status" value="1"/>
</dbReference>
<evidence type="ECO:0000256" key="12">
    <source>
        <dbReference type="ARBA" id="ARBA00023004"/>
    </source>
</evidence>
<dbReference type="FunFam" id="1.10.490.10:FF:000003">
    <property type="entry name" value="Flavohemoprotein"/>
    <property type="match status" value="1"/>
</dbReference>
<keyword evidence="10" id="KW-0521">NADP</keyword>
<dbReference type="GO" id="GO:0071949">
    <property type="term" value="F:FAD binding"/>
    <property type="evidence" value="ECO:0007669"/>
    <property type="project" value="TreeGrafter"/>
</dbReference>
<evidence type="ECO:0000259" key="17">
    <source>
        <dbReference type="PROSITE" id="PS01033"/>
    </source>
</evidence>
<evidence type="ECO:0000256" key="6">
    <source>
        <dbReference type="ARBA" id="ARBA00022617"/>
    </source>
</evidence>
<dbReference type="PROSITE" id="PS51384">
    <property type="entry name" value="FAD_FR"/>
    <property type="match status" value="1"/>
</dbReference>
<sequence>MASALTREQVATIKATVPVLAQYGETITRKFYHDMLETHPELKNIFNNTHQATGHQARALAGALYAYASNIDALGNLSPALELICAKHASLYIQPNQYGIVGTHLLETLKAVLGDAATPEIMSAWGAAYWQLANIMIGKEAGLYEAAGTWNDWKDFKIAKKEKESEEITSFYLQPVDSNLKLPLFKPGQYISVNIFVDELYGGVWQARQYSLSDAPGKDYLRISVKREDGVEIGDLKSKTHPGYISNILHKKKSEGDVVRVSHPFGDFFFEETEEDKDSPVVLISAGVGLTCLTSILNSLVDEDSIRPLTWINVARNTRVRAFKLHVDNLAARNKNLHAVYFSSNPSKEEVQGEHYDIQGRLDLDKISSEELFTNNDKAQYFVCGPEQFMLATEAKLKAFGIRSERVHVELFGTGGVPRV</sequence>
<keyword evidence="11" id="KW-0560">Oxidoreductase</keyword>
<keyword evidence="6" id="KW-0349">Heme</keyword>
<keyword evidence="5" id="KW-0216">Detoxification</keyword>
<keyword evidence="20" id="KW-1185">Reference proteome</keyword>
<dbReference type="SUPFAM" id="SSF63380">
    <property type="entry name" value="Riboflavin synthase domain-like"/>
    <property type="match status" value="1"/>
</dbReference>
<evidence type="ECO:0000256" key="15">
    <source>
        <dbReference type="ARBA" id="ARBA00049433"/>
    </source>
</evidence>
<evidence type="ECO:0000313" key="20">
    <source>
        <dbReference type="Proteomes" id="UP000800093"/>
    </source>
</evidence>
<evidence type="ECO:0000256" key="2">
    <source>
        <dbReference type="ARBA" id="ARBA00001974"/>
    </source>
</evidence>
<evidence type="ECO:0000256" key="14">
    <source>
        <dbReference type="ARBA" id="ARBA00048649"/>
    </source>
</evidence>
<dbReference type="GO" id="GO:0046210">
    <property type="term" value="P:nitric oxide catabolic process"/>
    <property type="evidence" value="ECO:0007669"/>
    <property type="project" value="TreeGrafter"/>
</dbReference>
<dbReference type="PROSITE" id="PS01033">
    <property type="entry name" value="GLOBIN"/>
    <property type="match status" value="1"/>
</dbReference>
<name>A0A9P4KBK8_9PLEO</name>
<dbReference type="FunFam" id="3.40.50.80:FF:000010">
    <property type="entry name" value="Flavohemoprotein"/>
    <property type="match status" value="1"/>
</dbReference>
<keyword evidence="8" id="KW-0479">Metal-binding</keyword>
<accession>A0A9P4KBK8</accession>
<evidence type="ECO:0000256" key="9">
    <source>
        <dbReference type="ARBA" id="ARBA00022827"/>
    </source>
</evidence>
<evidence type="ECO:0000313" key="19">
    <source>
        <dbReference type="EMBL" id="KAF2264678.1"/>
    </source>
</evidence>
<evidence type="ECO:0000256" key="10">
    <source>
        <dbReference type="ARBA" id="ARBA00022857"/>
    </source>
</evidence>
<dbReference type="InterPro" id="IPR012292">
    <property type="entry name" value="Globin/Proto"/>
</dbReference>
<dbReference type="InterPro" id="IPR017938">
    <property type="entry name" value="Riboflavin_synthase-like_b-brl"/>
</dbReference>
<dbReference type="AlphaFoldDB" id="A0A9P4KBK8"/>
<comment type="caution">
    <text evidence="19">The sequence shown here is derived from an EMBL/GenBank/DDBJ whole genome shotgun (WGS) entry which is preliminary data.</text>
</comment>
<comment type="cofactor">
    <cofactor evidence="1">
        <name>heme b</name>
        <dbReference type="ChEBI" id="CHEBI:60344"/>
    </cofactor>
</comment>
<dbReference type="GO" id="GO:0009636">
    <property type="term" value="P:response to toxic substance"/>
    <property type="evidence" value="ECO:0007669"/>
    <property type="project" value="UniProtKB-KW"/>
</dbReference>
<dbReference type="FunFam" id="2.40.30.10:FF:000034">
    <property type="entry name" value="Flavohemoprotein"/>
    <property type="match status" value="1"/>
</dbReference>
<evidence type="ECO:0000259" key="18">
    <source>
        <dbReference type="PROSITE" id="PS51384"/>
    </source>
</evidence>
<dbReference type="GO" id="GO:0020037">
    <property type="term" value="F:heme binding"/>
    <property type="evidence" value="ECO:0007669"/>
    <property type="project" value="InterPro"/>
</dbReference>
<dbReference type="InterPro" id="IPR000971">
    <property type="entry name" value="Globin"/>
</dbReference>
<evidence type="ECO:0000256" key="8">
    <source>
        <dbReference type="ARBA" id="ARBA00022723"/>
    </source>
</evidence>
<dbReference type="PANTHER" id="PTHR43396:SF3">
    <property type="entry name" value="FLAVOHEMOPROTEIN"/>
    <property type="match status" value="1"/>
</dbReference>
<evidence type="ECO:0000256" key="5">
    <source>
        <dbReference type="ARBA" id="ARBA00022575"/>
    </source>
</evidence>
<dbReference type="Proteomes" id="UP000800093">
    <property type="component" value="Unassembled WGS sequence"/>
</dbReference>
<comment type="catalytic activity">
    <reaction evidence="15">
        <text>2 nitric oxide + NADPH + 2 O2 = 2 nitrate + NADP(+) + H(+)</text>
        <dbReference type="Rhea" id="RHEA:19465"/>
        <dbReference type="ChEBI" id="CHEBI:15378"/>
        <dbReference type="ChEBI" id="CHEBI:15379"/>
        <dbReference type="ChEBI" id="CHEBI:16480"/>
        <dbReference type="ChEBI" id="CHEBI:17632"/>
        <dbReference type="ChEBI" id="CHEBI:57783"/>
        <dbReference type="ChEBI" id="CHEBI:58349"/>
        <dbReference type="EC" id="1.14.12.17"/>
    </reaction>
</comment>
<keyword evidence="13" id="KW-0520">NAD</keyword>
<keyword evidence="7" id="KW-0285">Flavoprotein</keyword>
<evidence type="ECO:0000256" key="4">
    <source>
        <dbReference type="ARBA" id="ARBA00012229"/>
    </source>
</evidence>
<dbReference type="Pfam" id="PF00042">
    <property type="entry name" value="Globin"/>
    <property type="match status" value="1"/>
</dbReference>
<dbReference type="CDD" id="cd08922">
    <property type="entry name" value="FHb-globin"/>
    <property type="match status" value="1"/>
</dbReference>
<dbReference type="Gene3D" id="2.40.30.10">
    <property type="entry name" value="Translation factors"/>
    <property type="match status" value="1"/>
</dbReference>
<comment type="cofactor">
    <cofactor evidence="2">
        <name>FAD</name>
        <dbReference type="ChEBI" id="CHEBI:57692"/>
    </cofactor>
</comment>
<dbReference type="CDD" id="cd06184">
    <property type="entry name" value="flavohem_like_fad_nad_binding"/>
    <property type="match status" value="1"/>
</dbReference>
<feature type="domain" description="Globin" evidence="17">
    <location>
        <begin position="4"/>
        <end position="141"/>
    </location>
</feature>
<evidence type="ECO:0000256" key="16">
    <source>
        <dbReference type="ARBA" id="ARBA00056398"/>
    </source>
</evidence>
<comment type="catalytic activity">
    <reaction evidence="14">
        <text>2 nitric oxide + NADH + 2 O2 = 2 nitrate + NAD(+) + H(+)</text>
        <dbReference type="Rhea" id="RHEA:19469"/>
        <dbReference type="ChEBI" id="CHEBI:15378"/>
        <dbReference type="ChEBI" id="CHEBI:15379"/>
        <dbReference type="ChEBI" id="CHEBI:16480"/>
        <dbReference type="ChEBI" id="CHEBI:17632"/>
        <dbReference type="ChEBI" id="CHEBI:57540"/>
        <dbReference type="ChEBI" id="CHEBI:57945"/>
        <dbReference type="EC" id="1.14.12.17"/>
    </reaction>
</comment>
<evidence type="ECO:0000256" key="11">
    <source>
        <dbReference type="ARBA" id="ARBA00023002"/>
    </source>
</evidence>